<evidence type="ECO:0000259" key="4">
    <source>
        <dbReference type="Pfam" id="PF07687"/>
    </source>
</evidence>
<dbReference type="RefSeq" id="WP_016491446.1">
    <property type="nucleotide sequence ID" value="NC_021499.1"/>
</dbReference>
<dbReference type="SUPFAM" id="SSF53187">
    <property type="entry name" value="Zn-dependent exopeptidases"/>
    <property type="match status" value="1"/>
</dbReference>
<dbReference type="InterPro" id="IPR002933">
    <property type="entry name" value="Peptidase_M20"/>
</dbReference>
<evidence type="ECO:0000256" key="3">
    <source>
        <dbReference type="ARBA" id="ARBA00022801"/>
    </source>
</evidence>
<evidence type="ECO:0000256" key="1">
    <source>
        <dbReference type="ARBA" id="ARBA00022670"/>
    </source>
</evidence>
<dbReference type="eggNOG" id="COG0624">
    <property type="taxonomic scope" value="Bacteria"/>
</dbReference>
<reference evidence="5 6" key="1">
    <citation type="journal article" date="2013" name="Genome Announc.">
        <title>Complete Genome Sequence of the Carbazole Degrader Pseudomonas resinovorans Strain CA10 (NBRC 106553).</title>
        <authorList>
            <person name="Shintani M."/>
            <person name="Hosoyama A."/>
            <person name="Ohji S."/>
            <person name="Tsuchikane K."/>
            <person name="Takarada H."/>
            <person name="Yamazoe A."/>
            <person name="Fujita N."/>
            <person name="Nojiri H."/>
        </authorList>
    </citation>
    <scope>NUCLEOTIDE SEQUENCE [LARGE SCALE GENOMIC DNA]</scope>
    <source>
        <strain evidence="5 6">NBRC 106553</strain>
    </source>
</reference>
<dbReference type="STRING" id="1245471.PCA10_15120"/>
<dbReference type="Pfam" id="PF01546">
    <property type="entry name" value="Peptidase_M20"/>
    <property type="match status" value="1"/>
</dbReference>
<accession>S6BDU5</accession>
<organism evidence="5 6">
    <name type="scientific">Metapseudomonas resinovorans NBRC 106553</name>
    <dbReference type="NCBI Taxonomy" id="1245471"/>
    <lineage>
        <taxon>Bacteria</taxon>
        <taxon>Pseudomonadati</taxon>
        <taxon>Pseudomonadota</taxon>
        <taxon>Gammaproteobacteria</taxon>
        <taxon>Pseudomonadales</taxon>
        <taxon>Pseudomonadaceae</taxon>
        <taxon>Metapseudomonas</taxon>
    </lineage>
</organism>
<dbReference type="GO" id="GO:0008233">
    <property type="term" value="F:peptidase activity"/>
    <property type="evidence" value="ECO:0007669"/>
    <property type="project" value="UniProtKB-KW"/>
</dbReference>
<dbReference type="NCBIfam" id="NF005478">
    <property type="entry name" value="PRK07079.1"/>
    <property type="match status" value="1"/>
</dbReference>
<protein>
    <recommendedName>
        <fullName evidence="4">Peptidase M20 dimerisation domain-containing protein</fullName>
    </recommendedName>
</protein>
<name>S6BDU5_METRE</name>
<gene>
    <name evidence="5" type="ORF">PCA10_15120</name>
</gene>
<dbReference type="KEGG" id="pre:PCA10_15120"/>
<dbReference type="Gene3D" id="3.30.70.360">
    <property type="match status" value="1"/>
</dbReference>
<dbReference type="PANTHER" id="PTHR43270">
    <property type="entry name" value="BETA-ALA-HIS DIPEPTIDASE"/>
    <property type="match status" value="1"/>
</dbReference>
<keyword evidence="3" id="KW-0378">Hydrolase</keyword>
<dbReference type="PANTHER" id="PTHR43270:SF12">
    <property type="entry name" value="SUCCINYL-DIAMINOPIMELATE DESUCCINYLASE"/>
    <property type="match status" value="1"/>
</dbReference>
<dbReference type="PROSITE" id="PS00759">
    <property type="entry name" value="ARGE_DAPE_CPG2_2"/>
    <property type="match status" value="1"/>
</dbReference>
<keyword evidence="6" id="KW-1185">Reference proteome</keyword>
<dbReference type="Pfam" id="PF07687">
    <property type="entry name" value="M20_dimer"/>
    <property type="match status" value="1"/>
</dbReference>
<evidence type="ECO:0000256" key="2">
    <source>
        <dbReference type="ARBA" id="ARBA00022723"/>
    </source>
</evidence>
<dbReference type="Gene3D" id="3.40.630.10">
    <property type="entry name" value="Zn peptidases"/>
    <property type="match status" value="1"/>
</dbReference>
<dbReference type="GO" id="GO:0046872">
    <property type="term" value="F:metal ion binding"/>
    <property type="evidence" value="ECO:0007669"/>
    <property type="project" value="UniProtKB-KW"/>
</dbReference>
<dbReference type="EMBL" id="AP013068">
    <property type="protein sequence ID" value="BAN47244.1"/>
    <property type="molecule type" value="Genomic_DNA"/>
</dbReference>
<dbReference type="InterPro" id="IPR051458">
    <property type="entry name" value="Cyt/Met_Dipeptidase"/>
</dbReference>
<evidence type="ECO:0000313" key="6">
    <source>
        <dbReference type="Proteomes" id="UP000015503"/>
    </source>
</evidence>
<dbReference type="PATRIC" id="fig|1245471.3.peg.1534"/>
<feature type="domain" description="Peptidase M20 dimerisation" evidence="4">
    <location>
        <begin position="210"/>
        <end position="358"/>
    </location>
</feature>
<dbReference type="InterPro" id="IPR011650">
    <property type="entry name" value="Peptidase_M20_dimer"/>
</dbReference>
<sequence length="467" mass="51421">MTRATAMEQVTRAFDEGCYQALLASAVAYRTESQDPQREPEQFAYLQAFIAPRLAAMGFDCRVHPNPVAESCPFLVAERFESADLPTLLMYGHGDVVRGYDQQWREGLSPWQLVCEGERWYGRGTADNKGQHLINLLALDEVIRVRGSRLGFNLKLLLEMGEEAGSPGLREFCEAQRDALAADLFVASDGPRFAAAQPTLFLGCRGGCNFELRVKLREGAHHSGNWGGLLRNPGILLAHALASLVDDKGRLQVEALKPRGIPDAVRRTLAQLELPESIAGEPEVDADWGEPGLTPVERVFGWNTLEVLAFKTGNPEAPVGAIPGQAVAHCQIRFVPGCDHRTFLPAIREHLRQRGLDYVEVMEAGGEVMHASRLDPDDPWVRWALDSMQRTLGRPATLLPNLGGSLPNEVFAEVLGLPTLWIPHSYPGCSQHAANEHMLAPVVREGLQVMAGLFWDLGEREGRPEHG</sequence>
<dbReference type="HOGENOM" id="CLU_029469_1_0_6"/>
<dbReference type="Proteomes" id="UP000015503">
    <property type="component" value="Chromosome"/>
</dbReference>
<evidence type="ECO:0000313" key="5">
    <source>
        <dbReference type="EMBL" id="BAN47244.1"/>
    </source>
</evidence>
<dbReference type="InterPro" id="IPR001261">
    <property type="entry name" value="ArgE/DapE_CS"/>
</dbReference>
<keyword evidence="1" id="KW-0645">Protease</keyword>
<keyword evidence="2" id="KW-0479">Metal-binding</keyword>
<dbReference type="AlphaFoldDB" id="S6BDU5"/>
<dbReference type="OrthoDB" id="9761532at2"/>
<proteinExistence type="predicted"/>
<dbReference type="GO" id="GO:0006508">
    <property type="term" value="P:proteolysis"/>
    <property type="evidence" value="ECO:0007669"/>
    <property type="project" value="UniProtKB-KW"/>
</dbReference>